<dbReference type="EMBL" id="CP002542">
    <property type="protein sequence ID" value="AEA45651.1"/>
    <property type="molecule type" value="Genomic_DNA"/>
</dbReference>
<dbReference type="AlphaFoldDB" id="F2IET4"/>
<organism evidence="2 3">
    <name type="scientific">Fluviicola taffensis (strain DSM 16823 / NCIMB 13979 / RW262)</name>
    <dbReference type="NCBI Taxonomy" id="755732"/>
    <lineage>
        <taxon>Bacteria</taxon>
        <taxon>Pseudomonadati</taxon>
        <taxon>Bacteroidota</taxon>
        <taxon>Flavobacteriia</taxon>
        <taxon>Flavobacteriales</taxon>
        <taxon>Crocinitomicaceae</taxon>
        <taxon>Fluviicola</taxon>
    </lineage>
</organism>
<dbReference type="HOGENOM" id="CLU_828336_0_0_10"/>
<dbReference type="OrthoDB" id="9808993at2"/>
<reference evidence="2 3" key="1">
    <citation type="journal article" date="2011" name="Stand. Genomic Sci.">
        <title>Complete genome sequence of the gliding freshwater bacterium Fluviicola taffensis type strain (RW262).</title>
        <authorList>
            <person name="Woyke T."/>
            <person name="Chertkov O."/>
            <person name="Lapidus A."/>
            <person name="Nolan M."/>
            <person name="Lucas S."/>
            <person name="Del Rio T.G."/>
            <person name="Tice H."/>
            <person name="Cheng J.F."/>
            <person name="Tapia R."/>
            <person name="Han C."/>
            <person name="Goodwin L."/>
            <person name="Pitluck S."/>
            <person name="Liolios K."/>
            <person name="Pagani I."/>
            <person name="Ivanova N."/>
            <person name="Huntemann M."/>
            <person name="Mavromatis K."/>
            <person name="Mikhailova N."/>
            <person name="Pati A."/>
            <person name="Chen A."/>
            <person name="Palaniappan K."/>
            <person name="Land M."/>
            <person name="Hauser L."/>
            <person name="Brambilla E.M."/>
            <person name="Rohde M."/>
            <person name="Mwirichia R."/>
            <person name="Sikorski J."/>
            <person name="Tindall B.J."/>
            <person name="Goker M."/>
            <person name="Bristow J."/>
            <person name="Eisen J.A."/>
            <person name="Markowitz V."/>
            <person name="Hugenholtz P."/>
            <person name="Klenk H.P."/>
            <person name="Kyrpides N.C."/>
        </authorList>
    </citation>
    <scope>NUCLEOTIDE SEQUENCE [LARGE SCALE GENOMIC DNA]</scope>
    <source>
        <strain evidence="3">DSM 16823 / RW262 / RW262</strain>
    </source>
</reference>
<gene>
    <name evidence="2" type="ordered locus">Fluta_3683</name>
</gene>
<accession>F2IET4</accession>
<reference evidence="3" key="2">
    <citation type="submission" date="2011-02" db="EMBL/GenBank/DDBJ databases">
        <title>The complete genome of Fluviicola taffensis DSM 16823.</title>
        <authorList>
            <consortium name="US DOE Joint Genome Institute (JGI-PGF)"/>
            <person name="Lucas S."/>
            <person name="Copeland A."/>
            <person name="Lapidus A."/>
            <person name="Bruce D."/>
            <person name="Goodwin L."/>
            <person name="Pitluck S."/>
            <person name="Kyrpides N."/>
            <person name="Mavromatis K."/>
            <person name="Ivanova N."/>
            <person name="Mikhailova N."/>
            <person name="Pagani I."/>
            <person name="Chertkov O."/>
            <person name="Detter J.C."/>
            <person name="Han C."/>
            <person name="Tapia R."/>
            <person name="Land M."/>
            <person name="Hauser L."/>
            <person name="Markowitz V."/>
            <person name="Cheng J.-F."/>
            <person name="Hugenholtz P."/>
            <person name="Woyke T."/>
            <person name="Wu D."/>
            <person name="Tindall B."/>
            <person name="Pomrenke H.G."/>
            <person name="Brambilla E."/>
            <person name="Klenk H.-P."/>
            <person name="Eisen J.A."/>
        </authorList>
    </citation>
    <scope>NUCLEOTIDE SEQUENCE [LARGE SCALE GENOMIC DNA]</scope>
    <source>
        <strain evidence="3">DSM 16823 / RW262 / RW262</strain>
    </source>
</reference>
<keyword evidence="1" id="KW-0175">Coiled coil</keyword>
<evidence type="ECO:0000313" key="2">
    <source>
        <dbReference type="EMBL" id="AEA45651.1"/>
    </source>
</evidence>
<keyword evidence="3" id="KW-1185">Reference proteome</keyword>
<dbReference type="Gene3D" id="1.10.3210.10">
    <property type="entry name" value="Hypothetical protein af1432"/>
    <property type="match status" value="1"/>
</dbReference>
<evidence type="ECO:0000256" key="1">
    <source>
        <dbReference type="SAM" id="Coils"/>
    </source>
</evidence>
<dbReference type="Proteomes" id="UP000007463">
    <property type="component" value="Chromosome"/>
</dbReference>
<dbReference type="RefSeq" id="WP_013688418.1">
    <property type="nucleotide sequence ID" value="NC_015321.1"/>
</dbReference>
<dbReference type="InterPro" id="IPR009218">
    <property type="entry name" value="HD_phosphohydro"/>
</dbReference>
<name>F2IET4_FLUTR</name>
<protein>
    <submittedName>
        <fullName evidence="2">Uncharacterized protein</fullName>
    </submittedName>
</protein>
<dbReference type="eggNOG" id="COG4339">
    <property type="taxonomic scope" value="Bacteria"/>
</dbReference>
<dbReference type="PANTHER" id="PTHR21174">
    <property type="match status" value="1"/>
</dbReference>
<dbReference type="STRING" id="755732.Fluta_3683"/>
<proteinExistence type="predicted"/>
<sequence length="335" mass="39635">MTRIKAVYEDLILRLGHSRTIASDKWDIISAAYNSSSRFYHNLNHLEAMLFELEKVKEEIKDWDSILFSLIYHDFVYDSFRGDNEALSAEFASTELTALNLNNEQIDKIKETILATKSHDFKSDHDMNVFLDADLSILGADKKMYDNYSRNVRLEFIQYPSFVFYQGRIKVLEYFLSHSSIYKTDFFKKQFEQKAVENLSRELNELKRMNKVFQRTDTNEFVQYLESDGDLSEFFHNAAKILDETKNIEKITYYPGWFDSGYYRFKYKGTPLHLEYDGMLGTLLRTESNATDADQSHAEEIFQELIEVRLTKEDLERVRKFYTDKNRNKITKTSK</sequence>
<evidence type="ECO:0000313" key="3">
    <source>
        <dbReference type="Proteomes" id="UP000007463"/>
    </source>
</evidence>
<dbReference type="PANTHER" id="PTHR21174:SF0">
    <property type="entry name" value="HD PHOSPHOHYDROLASE FAMILY PROTEIN-RELATED"/>
    <property type="match status" value="1"/>
</dbReference>
<dbReference type="SUPFAM" id="SSF109604">
    <property type="entry name" value="HD-domain/PDEase-like"/>
    <property type="match status" value="1"/>
</dbReference>
<feature type="coiled-coil region" evidence="1">
    <location>
        <begin position="189"/>
        <end position="216"/>
    </location>
</feature>
<dbReference type="KEGG" id="fte:Fluta_3683"/>